<dbReference type="EMBL" id="DQ897667">
    <property type="protein sequence ID" value="ABK32263.1"/>
    <property type="molecule type" value="Genomic_DNA"/>
</dbReference>
<dbReference type="PANTHER" id="PTHR43775:SF37">
    <property type="entry name" value="SI:DKEY-61P9.11"/>
    <property type="match status" value="1"/>
</dbReference>
<dbReference type="SUPFAM" id="SSF53474">
    <property type="entry name" value="alpha/beta-Hydrolases"/>
    <property type="match status" value="1"/>
</dbReference>
<dbReference type="SMART" id="SM00827">
    <property type="entry name" value="PKS_AT"/>
    <property type="match status" value="1"/>
</dbReference>
<feature type="domain" description="Carrier" evidence="5">
    <location>
        <begin position="1430"/>
        <end position="1504"/>
    </location>
</feature>
<dbReference type="InterPro" id="IPR029058">
    <property type="entry name" value="AB_hydrolase_fold"/>
</dbReference>
<reference evidence="7" key="1">
    <citation type="journal article" date="2006" name="Chem. Biol.">
        <title>Analysis of the ambruticin and jerangolid gene clusters of Sorangium cellulosum reveals unusual mechanisms of polyketide biosynthesis.</title>
        <authorList>
            <person name="Julien B."/>
            <person name="Tian Z.Q."/>
            <person name="Reid R."/>
            <person name="Reeves C.D."/>
        </authorList>
    </citation>
    <scope>NUCLEOTIDE SEQUENCE</scope>
    <source>
        <strain evidence="7">So ce10</strain>
    </source>
</reference>
<dbReference type="FunFam" id="3.40.366.10:FF:000002">
    <property type="entry name" value="Probable polyketide synthase 2"/>
    <property type="match status" value="1"/>
</dbReference>
<dbReference type="SUPFAM" id="SSF53901">
    <property type="entry name" value="Thiolase-like"/>
    <property type="match status" value="1"/>
</dbReference>
<dbReference type="SMART" id="SM01294">
    <property type="entry name" value="PKS_PP_betabranch"/>
    <property type="match status" value="1"/>
</dbReference>
<dbReference type="InterPro" id="IPR020806">
    <property type="entry name" value="PKS_PP-bd"/>
</dbReference>
<sequence length="1773" mass="191157">MSESGELSLTKRALLALQKAELEIGRLRDARPEPIAIIGVGCRIPGGATSPSRFWKLLEEGFDALAEIPAARRKLFELQGARSPTSGGFLDEIDKFDPSFFSISPREAISMDPAQRLLLEVSVEALEDGGVPMAQIRGTRTGTFMGFSGYSGYGSLTGAQVEQLYAVTGLSINVAAGRISYVLDLQGPCVSVDTACCSSLVAVHLASQSLRSRECDLALAGGVNVIAAMAGNEAMAATGALSSSGGRCRTFDAAADGYIRSEGCGVVLLKRLTDAMEAGDRILGVVAGSAVKHDGHSNGLTAPNGRAQQQLVREALAAARVRPEEIDYIETHGTGTPLGDPIEVDALAEVFGSSHGPDRRIMLGSVKTNVGHPEGAAGIVGLIKVLGMFRRGMVPRHLHFNTPNPRVPWDSVPFLVPRDTLPWPATDKVRVAGVSAFGFSGTISHAIVMEPPKAPERSVDVGPATAGRPLLLPISARTPEALRAYAASYLDHLSAEATPEETDRDVAYTASLRRDHHAHRLAVVGSDRAAWREKLQSYVSGEGCRGLVEGVVPEARPRLAFVFCGQGPQWWGMGRELLDKEPVFRGALEACHERIREAGGPSLLDELRREADTSRLNQTEVAQPALFALQVALAALWRSWGVQADAVVGHSIGEVAAAHVAGALSLEDAARLVVHRGRIMQRATGLGKMLSVALPLSAAQRIVSDYGQRISIGASNSPTSTVLSGEAAALDEVVEQLQGRQVEAKWLPVEYAFHSAQMEGFGEELSKELRGLAPGANGPLLMSTVTGTEQRGTSFDADYWGQQIRKPVLFAQCVEELARKGCSLFLEIGPHPVLSASMTETLLAQEKSGRVVASLRRREEEVPTLLEALGQLHCAGYPVDWSKQHPVRGRTVSLPTYPWQRESYWLEAPKSQTPRQHGAEHHYETEWRLAERERPAEPRRGGWLILDDQAERAAALQDYLEARGQTCVRVVAADTYARRGARDYQIDPREPEHFARLLGEQEVVDALADASPSDRCGVVHLWSAHSSPAPTLESIQQAQALGSISALHLVQALARAGWRQPPRLWLVTQEVQAIKNPTVSVAQAPVWGFGATVALEMPELQCTLLDLDATPNIDALGQELLSASDEDRIALRGAERHVARLVPHVPEQRPAPEPLSFKADATYLLTGGLGGIGLVVLEWMAARGARHFALLGRSGPSASAQPVLDRMREDGAQVRTFSVDVADRERLRTVLAQIQTSMPPLAGIIHAAGVGDQKMIPDLDGPSLQAIGRPKVDGSWNLHELTSELPLDFFVLFSSVSSLFGSHGQSSYAAGNAFLDALSHHRRALGLPALSLNWTAWTDVGMATPIIAHTSRYLATQGMGALSSREGVAALEQLFRASSAQIGVVPLSIPSLPRKPFYSVVAPPTAPTPTAQTVRASERIAARPPGERQEAIEGTLRELFARALRMPPDKLKLTEALQNLGVDSLIALELRRRIDEELGVKLQAAEIARVANVRELAQLVTAKFDALHGSAGVAQQARLEVRGPLTVLKPSRQRPRLRLVCFPASGGSAGDFAEWAKVMPDDCELVAVEYPGSGARQLESCEHPLAALTLQAAGALMAMPRVPLVLFGHSLGGLIAHATAVELERHAMGPSCVVLSNPANVITVQRDLPRDGFRDQKFLTWLARSTGISIEPEATDSDATRQFLKTFGEQLAWTFDFDLGWRVSCPVIISCGRDDTTLHAESLEFWRRSGGDLEEWTFAGAHDYIRQEFAEIVSKIMTTTTSARSSPRSCPKS</sequence>
<proteinExistence type="predicted"/>
<dbReference type="CDD" id="cd00833">
    <property type="entry name" value="PKS"/>
    <property type="match status" value="1"/>
</dbReference>
<dbReference type="InterPro" id="IPR001031">
    <property type="entry name" value="Thioesterase"/>
</dbReference>
<dbReference type="SUPFAM" id="SSF51735">
    <property type="entry name" value="NAD(P)-binding Rossmann-fold domains"/>
    <property type="match status" value="2"/>
</dbReference>
<dbReference type="InterPro" id="IPR001227">
    <property type="entry name" value="Ac_transferase_dom_sf"/>
</dbReference>
<dbReference type="Pfam" id="PF00109">
    <property type="entry name" value="ketoacyl-synt"/>
    <property type="match status" value="1"/>
</dbReference>
<protein>
    <submittedName>
        <fullName evidence="7">AmbH</fullName>
    </submittedName>
</protein>
<dbReference type="InterPro" id="IPR036736">
    <property type="entry name" value="ACP-like_sf"/>
</dbReference>
<dbReference type="Pfam" id="PF00698">
    <property type="entry name" value="Acyl_transf_1"/>
    <property type="match status" value="1"/>
</dbReference>
<dbReference type="FunFam" id="3.40.47.10:FF:000019">
    <property type="entry name" value="Polyketide synthase type I"/>
    <property type="match status" value="1"/>
</dbReference>
<organism evidence="7">
    <name type="scientific">Sorangium cellulosum</name>
    <name type="common">Polyangium cellulosum</name>
    <dbReference type="NCBI Taxonomy" id="56"/>
    <lineage>
        <taxon>Bacteria</taxon>
        <taxon>Pseudomonadati</taxon>
        <taxon>Myxococcota</taxon>
        <taxon>Polyangia</taxon>
        <taxon>Polyangiales</taxon>
        <taxon>Polyangiaceae</taxon>
        <taxon>Sorangium</taxon>
    </lineage>
</organism>
<keyword evidence="3" id="KW-0808">Transferase</keyword>
<dbReference type="InterPro" id="IPR049490">
    <property type="entry name" value="C883_1060-like_KR_N"/>
</dbReference>
<dbReference type="InterPro" id="IPR014030">
    <property type="entry name" value="Ketoacyl_synth_N"/>
</dbReference>
<dbReference type="PANTHER" id="PTHR43775">
    <property type="entry name" value="FATTY ACID SYNTHASE"/>
    <property type="match status" value="1"/>
</dbReference>
<dbReference type="Pfam" id="PF00975">
    <property type="entry name" value="Thioesterase"/>
    <property type="match status" value="1"/>
</dbReference>
<evidence type="ECO:0000256" key="2">
    <source>
        <dbReference type="ARBA" id="ARBA00022553"/>
    </source>
</evidence>
<name>A1YBR0_SORCE</name>
<evidence type="ECO:0000256" key="4">
    <source>
        <dbReference type="ARBA" id="ARBA00054155"/>
    </source>
</evidence>
<dbReference type="SUPFAM" id="SSF52151">
    <property type="entry name" value="FabD/lysophospholipase-like"/>
    <property type="match status" value="1"/>
</dbReference>
<evidence type="ECO:0000256" key="3">
    <source>
        <dbReference type="ARBA" id="ARBA00022679"/>
    </source>
</evidence>
<dbReference type="Pfam" id="PF00550">
    <property type="entry name" value="PP-binding"/>
    <property type="match status" value="1"/>
</dbReference>
<dbReference type="CDD" id="cd08955">
    <property type="entry name" value="KR_2_FAS_SDR_x"/>
    <property type="match status" value="1"/>
</dbReference>
<dbReference type="GO" id="GO:0004312">
    <property type="term" value="F:fatty acid synthase activity"/>
    <property type="evidence" value="ECO:0007669"/>
    <property type="project" value="TreeGrafter"/>
</dbReference>
<dbReference type="InterPro" id="IPR014031">
    <property type="entry name" value="Ketoacyl_synth_C"/>
</dbReference>
<dbReference type="Gene3D" id="3.40.47.10">
    <property type="match status" value="1"/>
</dbReference>
<dbReference type="InterPro" id="IPR020802">
    <property type="entry name" value="TesA-like"/>
</dbReference>
<dbReference type="Gene3D" id="3.40.366.10">
    <property type="entry name" value="Malonyl-Coenzyme A Acyl Carrier Protein, domain 2"/>
    <property type="match status" value="1"/>
</dbReference>
<dbReference type="PROSITE" id="PS52004">
    <property type="entry name" value="KS3_2"/>
    <property type="match status" value="1"/>
</dbReference>
<dbReference type="InterPro" id="IPR013968">
    <property type="entry name" value="PKS_KR"/>
</dbReference>
<dbReference type="InterPro" id="IPR016039">
    <property type="entry name" value="Thiolase-like"/>
</dbReference>
<dbReference type="InterPro" id="IPR050091">
    <property type="entry name" value="PKS_NRPS_Biosynth_Enz"/>
</dbReference>
<dbReference type="Pfam" id="PF02801">
    <property type="entry name" value="Ketoacyl-synt_C"/>
    <property type="match status" value="1"/>
</dbReference>
<dbReference type="SUPFAM" id="SSF55048">
    <property type="entry name" value="Probable ACP-binding domain of malonyl-CoA ACP transacylase"/>
    <property type="match status" value="1"/>
</dbReference>
<dbReference type="InterPro" id="IPR014043">
    <property type="entry name" value="Acyl_transferase_dom"/>
</dbReference>
<dbReference type="PROSITE" id="PS50075">
    <property type="entry name" value="CARRIER"/>
    <property type="match status" value="1"/>
</dbReference>
<dbReference type="SUPFAM" id="SSF47336">
    <property type="entry name" value="ACP-like"/>
    <property type="match status" value="1"/>
</dbReference>
<dbReference type="Pfam" id="PF22621">
    <property type="entry name" value="CurL-like_PKS_C"/>
    <property type="match status" value="1"/>
</dbReference>
<evidence type="ECO:0000256" key="1">
    <source>
        <dbReference type="ARBA" id="ARBA00022450"/>
    </source>
</evidence>
<dbReference type="InterPro" id="IPR016036">
    <property type="entry name" value="Malonyl_transacylase_ACP-bd"/>
</dbReference>
<dbReference type="SMART" id="SM00824">
    <property type="entry name" value="PKS_TE"/>
    <property type="match status" value="1"/>
</dbReference>
<gene>
    <name evidence="7" type="primary">ambH</name>
</gene>
<dbReference type="SMR" id="A1YBR0"/>
<dbReference type="SMART" id="SM00822">
    <property type="entry name" value="PKS_KR"/>
    <property type="match status" value="1"/>
</dbReference>
<dbReference type="Gene3D" id="3.40.50.720">
    <property type="entry name" value="NAD(P)-binding Rossmann-like Domain"/>
    <property type="match status" value="1"/>
</dbReference>
<dbReference type="Gene3D" id="1.10.1200.10">
    <property type="entry name" value="ACP-like"/>
    <property type="match status" value="1"/>
</dbReference>
<dbReference type="GO" id="GO:0006633">
    <property type="term" value="P:fatty acid biosynthetic process"/>
    <property type="evidence" value="ECO:0007669"/>
    <property type="project" value="TreeGrafter"/>
</dbReference>
<dbReference type="InterPro" id="IPR057326">
    <property type="entry name" value="KR_dom"/>
</dbReference>
<evidence type="ECO:0000313" key="7">
    <source>
        <dbReference type="EMBL" id="ABK32263.1"/>
    </source>
</evidence>
<dbReference type="InterPro" id="IPR016035">
    <property type="entry name" value="Acyl_Trfase/lysoPLipase"/>
</dbReference>
<dbReference type="InterPro" id="IPR020841">
    <property type="entry name" value="PKS_Beta-ketoAc_synthase_dom"/>
</dbReference>
<dbReference type="InterPro" id="IPR009081">
    <property type="entry name" value="PP-bd_ACP"/>
</dbReference>
<accession>A1YBR0</accession>
<keyword evidence="1" id="KW-0596">Phosphopantetheine</keyword>
<evidence type="ECO:0000259" key="6">
    <source>
        <dbReference type="PROSITE" id="PS52004"/>
    </source>
</evidence>
<dbReference type="SMART" id="SM00825">
    <property type="entry name" value="PKS_KS"/>
    <property type="match status" value="1"/>
</dbReference>
<comment type="function">
    <text evidence="4">Involved in production of the polyketide antibiotic thailandamide.</text>
</comment>
<dbReference type="Gene3D" id="3.40.50.1820">
    <property type="entry name" value="alpha/beta hydrolase"/>
    <property type="match status" value="1"/>
</dbReference>
<dbReference type="Pfam" id="PF21394">
    <property type="entry name" value="Beta-ketacyl_N"/>
    <property type="match status" value="1"/>
</dbReference>
<dbReference type="GO" id="GO:0031177">
    <property type="term" value="F:phosphopantetheine binding"/>
    <property type="evidence" value="ECO:0007669"/>
    <property type="project" value="InterPro"/>
</dbReference>
<evidence type="ECO:0000259" key="5">
    <source>
        <dbReference type="PROSITE" id="PS50075"/>
    </source>
</evidence>
<keyword evidence="2" id="KW-0597">Phosphoprotein</keyword>
<dbReference type="Gene3D" id="3.30.70.3290">
    <property type="match status" value="1"/>
</dbReference>
<dbReference type="Pfam" id="PF08659">
    <property type="entry name" value="KR"/>
    <property type="match status" value="1"/>
</dbReference>
<dbReference type="SMART" id="SM00823">
    <property type="entry name" value="PKS_PP"/>
    <property type="match status" value="1"/>
</dbReference>
<dbReference type="InterPro" id="IPR036291">
    <property type="entry name" value="NAD(P)-bd_dom_sf"/>
</dbReference>
<feature type="domain" description="Ketosynthase family 3 (KS3)" evidence="6">
    <location>
        <begin position="32"/>
        <end position="450"/>
    </location>
</feature>